<dbReference type="EMBL" id="CADCWM010001090">
    <property type="protein sequence ID" value="CAA9588177.1"/>
    <property type="molecule type" value="Genomic_DNA"/>
</dbReference>
<sequence>GDDPERPRYIQTEWGTGYRFVPAR</sequence>
<organism evidence="4">
    <name type="scientific">uncultured Thermomicrobiales bacterium</name>
    <dbReference type="NCBI Taxonomy" id="1645740"/>
    <lineage>
        <taxon>Bacteria</taxon>
        <taxon>Pseudomonadati</taxon>
        <taxon>Thermomicrobiota</taxon>
        <taxon>Thermomicrobia</taxon>
        <taxon>Thermomicrobiales</taxon>
        <taxon>environmental samples</taxon>
    </lineage>
</organism>
<dbReference type="InterPro" id="IPR036388">
    <property type="entry name" value="WH-like_DNA-bd_sf"/>
</dbReference>
<dbReference type="AlphaFoldDB" id="A0A6J4VU01"/>
<feature type="DNA-binding region" description="OmpR/PhoB-type" evidence="2">
    <location>
        <begin position="1"/>
        <end position="22"/>
    </location>
</feature>
<dbReference type="Gene3D" id="1.10.10.10">
    <property type="entry name" value="Winged helix-like DNA-binding domain superfamily/Winged helix DNA-binding domain"/>
    <property type="match status" value="1"/>
</dbReference>
<reference evidence="4" key="1">
    <citation type="submission" date="2020-02" db="EMBL/GenBank/DDBJ databases">
        <authorList>
            <person name="Meier V. D."/>
        </authorList>
    </citation>
    <scope>NUCLEOTIDE SEQUENCE</scope>
    <source>
        <strain evidence="4">AVDCRST_MAG88</strain>
    </source>
</reference>
<gene>
    <name evidence="4" type="ORF">AVDCRST_MAG88-4344</name>
</gene>
<evidence type="ECO:0000313" key="4">
    <source>
        <dbReference type="EMBL" id="CAA9588177.1"/>
    </source>
</evidence>
<dbReference type="PROSITE" id="PS51755">
    <property type="entry name" value="OMPR_PHOB"/>
    <property type="match status" value="1"/>
</dbReference>
<protein>
    <recommendedName>
        <fullName evidence="3">OmpR/PhoB-type domain-containing protein</fullName>
    </recommendedName>
</protein>
<dbReference type="GO" id="GO:0000160">
    <property type="term" value="P:phosphorelay signal transduction system"/>
    <property type="evidence" value="ECO:0007669"/>
    <property type="project" value="InterPro"/>
</dbReference>
<evidence type="ECO:0000256" key="1">
    <source>
        <dbReference type="ARBA" id="ARBA00023125"/>
    </source>
</evidence>
<proteinExistence type="predicted"/>
<dbReference type="GO" id="GO:0006355">
    <property type="term" value="P:regulation of DNA-templated transcription"/>
    <property type="evidence" value="ECO:0007669"/>
    <property type="project" value="InterPro"/>
</dbReference>
<name>A0A6J4VU01_9BACT</name>
<feature type="non-terminal residue" evidence="4">
    <location>
        <position position="1"/>
    </location>
</feature>
<evidence type="ECO:0000259" key="3">
    <source>
        <dbReference type="PROSITE" id="PS51755"/>
    </source>
</evidence>
<dbReference type="GO" id="GO:0003677">
    <property type="term" value="F:DNA binding"/>
    <property type="evidence" value="ECO:0007669"/>
    <property type="project" value="UniProtKB-UniRule"/>
</dbReference>
<evidence type="ECO:0000256" key="2">
    <source>
        <dbReference type="PROSITE-ProRule" id="PRU01091"/>
    </source>
</evidence>
<dbReference type="InterPro" id="IPR001867">
    <property type="entry name" value="OmpR/PhoB-type_DNA-bd"/>
</dbReference>
<keyword evidence="1 2" id="KW-0238">DNA-binding</keyword>
<accession>A0A6J4VU01</accession>
<feature type="domain" description="OmpR/PhoB-type" evidence="3">
    <location>
        <begin position="1"/>
        <end position="22"/>
    </location>
</feature>